<sequence>MLPALAIYKGIMTDSATPHSPTLSFLLSRVSCDALAEPAPDKHQIAAILSAGLRAPDHGKLRPWRYVVIKGKRRAQFAELVVRAMRAVEPDISEKKIEKRFHRFSEMPMTVVLGMHLEESGKIPVSEQEASVAAGAMNVLNALHAEGFGGMWVSGDYMNEPEFRSALGLGDSDRIAGFIFVGTPTKTPHMPRRPEIEDYMAFWTGEPVSFRADT</sequence>
<accession>A0A023D6K1</accession>
<dbReference type="InterPro" id="IPR029479">
    <property type="entry name" value="Nitroreductase"/>
</dbReference>
<dbReference type="CDD" id="cd02135">
    <property type="entry name" value="YdjA-like"/>
    <property type="match status" value="1"/>
</dbReference>
<evidence type="ECO:0000256" key="7">
    <source>
        <dbReference type="PIRNR" id="PIRNR000232"/>
    </source>
</evidence>
<keyword evidence="4 7" id="KW-0521">NADP</keyword>
<name>A0A023D6K1_ACIMT</name>
<keyword evidence="11" id="KW-1185">Reference proteome</keyword>
<evidence type="ECO:0000256" key="4">
    <source>
        <dbReference type="ARBA" id="ARBA00022857"/>
    </source>
</evidence>
<dbReference type="Gene3D" id="3.40.109.10">
    <property type="entry name" value="NADH Oxidase"/>
    <property type="match status" value="1"/>
</dbReference>
<evidence type="ECO:0000259" key="9">
    <source>
        <dbReference type="Pfam" id="PF00881"/>
    </source>
</evidence>
<dbReference type="InterPro" id="IPR026021">
    <property type="entry name" value="YdjA-like"/>
</dbReference>
<dbReference type="PANTHER" id="PTHR43821:SF1">
    <property type="entry name" value="NAD(P)H NITROREDUCTASE YDJA-RELATED"/>
    <property type="match status" value="1"/>
</dbReference>
<dbReference type="EMBL" id="BAND01000060">
    <property type="protein sequence ID" value="GAJ29441.1"/>
    <property type="molecule type" value="Genomic_DNA"/>
</dbReference>
<feature type="binding site" description="in other chain" evidence="8">
    <location>
        <begin position="152"/>
        <end position="154"/>
    </location>
    <ligand>
        <name>FMN</name>
        <dbReference type="ChEBI" id="CHEBI:58210"/>
        <note>ligand shared between dimeric partners</note>
    </ligand>
</feature>
<evidence type="ECO:0000256" key="8">
    <source>
        <dbReference type="PIRSR" id="PIRSR000232-1"/>
    </source>
</evidence>
<dbReference type="InterPro" id="IPR000415">
    <property type="entry name" value="Nitroreductase-like"/>
</dbReference>
<proteinExistence type="inferred from homology"/>
<keyword evidence="5 7" id="KW-0560">Oxidoreductase</keyword>
<dbReference type="Proteomes" id="UP000019760">
    <property type="component" value="Unassembled WGS sequence"/>
</dbReference>
<feature type="binding site" description="in other chain" evidence="8">
    <location>
        <begin position="29"/>
        <end position="31"/>
    </location>
    <ligand>
        <name>FMN</name>
        <dbReference type="ChEBI" id="CHEBI:58210"/>
        <note>ligand shared between dimeric partners</note>
    </ligand>
</feature>
<keyword evidence="6 7" id="KW-0520">NAD</keyword>
<comment type="similarity">
    <text evidence="1 7">Belongs to the nitroreductase family.</text>
</comment>
<comment type="caution">
    <text evidence="10">The sequence shown here is derived from an EMBL/GenBank/DDBJ whole genome shotgun (WGS) entry which is preliminary data.</text>
</comment>
<dbReference type="GO" id="GO:0016491">
    <property type="term" value="F:oxidoreductase activity"/>
    <property type="evidence" value="ECO:0007669"/>
    <property type="project" value="UniProtKB-UniRule"/>
</dbReference>
<comment type="cofactor">
    <cofactor evidence="8">
        <name>FMN</name>
        <dbReference type="ChEBI" id="CHEBI:58210"/>
    </cofactor>
    <text evidence="8">Binds 1 FMN per subunit.</text>
</comment>
<dbReference type="InterPro" id="IPR052530">
    <property type="entry name" value="NAD(P)H_nitroreductase"/>
</dbReference>
<keyword evidence="2 7" id="KW-0285">Flavoprotein</keyword>
<dbReference type="AlphaFoldDB" id="A0A023D6K1"/>
<feature type="binding site" evidence="8">
    <location>
        <position position="58"/>
    </location>
    <ligand>
        <name>FMN</name>
        <dbReference type="ChEBI" id="CHEBI:58210"/>
        <note>ligand shared between dimeric partners</note>
    </ligand>
</feature>
<dbReference type="PANTHER" id="PTHR43821">
    <property type="entry name" value="NAD(P)H NITROREDUCTASE YDJA-RELATED"/>
    <property type="match status" value="1"/>
</dbReference>
<evidence type="ECO:0000256" key="5">
    <source>
        <dbReference type="ARBA" id="ARBA00023002"/>
    </source>
</evidence>
<evidence type="ECO:0000256" key="6">
    <source>
        <dbReference type="ARBA" id="ARBA00023027"/>
    </source>
</evidence>
<evidence type="ECO:0000256" key="3">
    <source>
        <dbReference type="ARBA" id="ARBA00022643"/>
    </source>
</evidence>
<evidence type="ECO:0000256" key="2">
    <source>
        <dbReference type="ARBA" id="ARBA00022630"/>
    </source>
</evidence>
<dbReference type="Pfam" id="PF00881">
    <property type="entry name" value="Nitroreductase"/>
    <property type="match status" value="1"/>
</dbReference>
<evidence type="ECO:0000313" key="10">
    <source>
        <dbReference type="EMBL" id="GAJ29441.1"/>
    </source>
</evidence>
<feature type="binding site" evidence="8">
    <location>
        <position position="54"/>
    </location>
    <ligand>
        <name>FMN</name>
        <dbReference type="ChEBI" id="CHEBI:58210"/>
        <note>ligand shared between dimeric partners</note>
    </ligand>
</feature>
<dbReference type="SUPFAM" id="SSF55469">
    <property type="entry name" value="FMN-dependent nitroreductase-like"/>
    <property type="match status" value="1"/>
</dbReference>
<dbReference type="EC" id="1.-.-.-" evidence="7"/>
<keyword evidence="3 7" id="KW-0288">FMN</keyword>
<dbReference type="PIRSF" id="PIRSF000232">
    <property type="entry name" value="YdjA"/>
    <property type="match status" value="1"/>
</dbReference>
<protein>
    <recommendedName>
        <fullName evidence="7">Putative NAD(P)H nitroreductase</fullName>
        <ecNumber evidence="7">1.-.-.-</ecNumber>
    </recommendedName>
</protein>
<evidence type="ECO:0000313" key="11">
    <source>
        <dbReference type="Proteomes" id="UP000019760"/>
    </source>
</evidence>
<gene>
    <name evidence="10" type="ORF">Amme_060_077</name>
</gene>
<organism evidence="10 11">
    <name type="scientific">Acidomonas methanolica NBRC 104435</name>
    <dbReference type="NCBI Taxonomy" id="1231351"/>
    <lineage>
        <taxon>Bacteria</taxon>
        <taxon>Pseudomonadati</taxon>
        <taxon>Pseudomonadota</taxon>
        <taxon>Alphaproteobacteria</taxon>
        <taxon>Acetobacterales</taxon>
        <taxon>Acetobacteraceae</taxon>
        <taxon>Acidomonas</taxon>
    </lineage>
</organism>
<reference evidence="11" key="1">
    <citation type="journal article" date="2014" name="FEMS Microbiol. Lett.">
        <title>Draft Genomic DNA Sequence of the Facultatively Methylotrophic Bacterium Acidomonas methanolica type strain MB58.</title>
        <authorList>
            <person name="Higashiura N."/>
            <person name="Hadano H."/>
            <person name="Hirakawa H."/>
            <person name="Matsutani M."/>
            <person name="Takabe S."/>
            <person name="Matsushita K."/>
            <person name="Azuma Y."/>
        </authorList>
    </citation>
    <scope>NUCLEOTIDE SEQUENCE [LARGE SCALE GENOMIC DNA]</scope>
    <source>
        <strain evidence="11">MB58</strain>
    </source>
</reference>
<evidence type="ECO:0000256" key="1">
    <source>
        <dbReference type="ARBA" id="ARBA00007118"/>
    </source>
</evidence>
<reference evidence="10 11" key="2">
    <citation type="journal article" date="2014" name="FEMS Microbiol. Lett.">
        <title>Draft genomic DNA sequence of the facultatively methylotrophic bacterium Acidomonas methanolica type strain MB58.</title>
        <authorList>
            <person name="Higashiura N."/>
            <person name="Hadano H."/>
            <person name="Hirakawa H."/>
            <person name="Matsutani M."/>
            <person name="Takabe S."/>
            <person name="Matsushita K."/>
            <person name="Azuma Y."/>
        </authorList>
    </citation>
    <scope>NUCLEOTIDE SEQUENCE [LARGE SCALE GENOMIC DNA]</scope>
    <source>
        <strain evidence="10 11">MB58</strain>
    </source>
</reference>
<feature type="domain" description="Nitroreductase" evidence="9">
    <location>
        <begin position="29"/>
        <end position="182"/>
    </location>
</feature>